<evidence type="ECO:0000256" key="1">
    <source>
        <dbReference type="SAM" id="MobiDB-lite"/>
    </source>
</evidence>
<reference evidence="2 3" key="1">
    <citation type="submission" date="2019-03" db="EMBL/GenBank/DDBJ databases">
        <title>Genomic Encyclopedia of Type Strains, Phase IV (KMG-IV): sequencing the most valuable type-strain genomes for metagenomic binning, comparative biology and taxonomic classification.</title>
        <authorList>
            <person name="Goeker M."/>
        </authorList>
    </citation>
    <scope>NUCLEOTIDE SEQUENCE [LARGE SCALE GENOMIC DNA]</scope>
    <source>
        <strain evidence="2 3">LX-B</strain>
    </source>
</reference>
<protein>
    <submittedName>
        <fullName evidence="2">Uncharacterized protein</fullName>
    </submittedName>
</protein>
<feature type="compositionally biased region" description="Basic residues" evidence="1">
    <location>
        <begin position="45"/>
        <end position="61"/>
    </location>
</feature>
<dbReference type="EMBL" id="SLUN01000005">
    <property type="protein sequence ID" value="TCL73244.1"/>
    <property type="molecule type" value="Genomic_DNA"/>
</dbReference>
<evidence type="ECO:0000313" key="3">
    <source>
        <dbReference type="Proteomes" id="UP000295008"/>
    </source>
</evidence>
<organism evidence="2 3">
    <name type="scientific">Hydrogenispora ethanolica</name>
    <dbReference type="NCBI Taxonomy" id="1082276"/>
    <lineage>
        <taxon>Bacteria</taxon>
        <taxon>Bacillati</taxon>
        <taxon>Bacillota</taxon>
        <taxon>Hydrogenispora</taxon>
    </lineage>
</organism>
<evidence type="ECO:0000313" key="2">
    <source>
        <dbReference type="EMBL" id="TCL73244.1"/>
    </source>
</evidence>
<proteinExistence type="predicted"/>
<dbReference type="Proteomes" id="UP000295008">
    <property type="component" value="Unassembled WGS sequence"/>
</dbReference>
<feature type="compositionally biased region" description="Basic and acidic residues" evidence="1">
    <location>
        <begin position="23"/>
        <end position="40"/>
    </location>
</feature>
<gene>
    <name evidence="2" type="ORF">EDC14_1005106</name>
</gene>
<accession>A0A4R1S2V8</accession>
<name>A0A4R1S2V8_HYDET</name>
<comment type="caution">
    <text evidence="2">The sequence shown here is derived from an EMBL/GenBank/DDBJ whole genome shotgun (WGS) entry which is preliminary data.</text>
</comment>
<dbReference type="AlphaFoldDB" id="A0A4R1S2V8"/>
<sequence>MGDGEPGMKDGMGGRTVPGRGTNRPERTHDEHWVNIERECSLAPGRKKPKRRPPRNGRRPRLALLPPLAAGMERGRILKNFFDRAEMFCNCIIHMLILDWRELVLKYISSLNGEMARAYIMKRGE</sequence>
<keyword evidence="3" id="KW-1185">Reference proteome</keyword>
<feature type="compositionally biased region" description="Gly residues" evidence="1">
    <location>
        <begin position="1"/>
        <end position="16"/>
    </location>
</feature>
<feature type="region of interest" description="Disordered" evidence="1">
    <location>
        <begin position="1"/>
        <end position="63"/>
    </location>
</feature>